<evidence type="ECO:0000256" key="1">
    <source>
        <dbReference type="SAM" id="MobiDB-lite"/>
    </source>
</evidence>
<feature type="compositionally biased region" description="Basic and acidic residues" evidence="1">
    <location>
        <begin position="507"/>
        <end position="518"/>
    </location>
</feature>
<organism evidence="2 3">
    <name type="scientific">Heterodermia speciosa</name>
    <dbReference type="NCBI Taxonomy" id="116794"/>
    <lineage>
        <taxon>Eukaryota</taxon>
        <taxon>Fungi</taxon>
        <taxon>Dikarya</taxon>
        <taxon>Ascomycota</taxon>
        <taxon>Pezizomycotina</taxon>
        <taxon>Lecanoromycetes</taxon>
        <taxon>OSLEUM clade</taxon>
        <taxon>Lecanoromycetidae</taxon>
        <taxon>Caliciales</taxon>
        <taxon>Physciaceae</taxon>
        <taxon>Heterodermia</taxon>
    </lineage>
</organism>
<feature type="region of interest" description="Disordered" evidence="1">
    <location>
        <begin position="371"/>
        <end position="528"/>
    </location>
</feature>
<proteinExistence type="predicted"/>
<comment type="caution">
    <text evidence="2">The sequence shown here is derived from an EMBL/GenBank/DDBJ whole genome shotgun (WGS) entry which is preliminary data.</text>
</comment>
<sequence length="581" mass="64044">MSNEYTDMKETSSPLHENRGHFTGTENPCARPEQDQPPQSPLFLGTKDVQPDLKDLPDYDDLESGSRSTQSSMEESHENSVRQADDFLKNLSIPAPRTDAGLDDDVFRAACTGATRGLQVNIDAASRDDLIRNYHQRHGGKSNVRDMDLVLKHFLPSMLDAATAVVGRVRSECDSIVQDQVFQEYQLYASKNREDFVRKLAEEAWPGAQKRVKRQCQLHRQKELAELDEHKGVILKGIDAEADESLARKKAEVDKEINAYKVDEFSKVKNWLLDKSATECAAVDVKTKQYQKEAEAKRDESILREKELRTAIMRSTLDREIEEERKKRIKAMEAELALQKAKEWTKMKSEMAAIKSKLFAQVTHQAVSGMRAARAQVKDENNHDAVTGPDAAAKDSVQDGGNTPTDENGDIDGDTTLINDTATSPPAAPAKSSRGRKRSRSASNDGDCEKPTGAGLKPKEPVKPAPKDERPPKRSCMDKMFNLPPPALTANPASNDASEQVLGTEKLPNDDGDKDKGKNGPSSYFRASGNWNLKAPAAVGQNAVSKTTPSVAQNTGADVPAGKQKYTFGQVNGLNEDEEEL</sequence>
<keyword evidence="3" id="KW-1185">Reference proteome</keyword>
<feature type="compositionally biased region" description="Basic and acidic residues" evidence="1">
    <location>
        <begin position="457"/>
        <end position="477"/>
    </location>
</feature>
<feature type="compositionally biased region" description="Basic and acidic residues" evidence="1">
    <location>
        <begin position="1"/>
        <end position="20"/>
    </location>
</feature>
<protein>
    <submittedName>
        <fullName evidence="2">Uncharacterized protein</fullName>
    </submittedName>
</protein>
<feature type="compositionally biased region" description="Polar residues" evidence="1">
    <location>
        <begin position="544"/>
        <end position="556"/>
    </location>
</feature>
<dbReference type="EMBL" id="CAJPDS010000061">
    <property type="protein sequence ID" value="CAF9932072.1"/>
    <property type="molecule type" value="Genomic_DNA"/>
</dbReference>
<feature type="region of interest" description="Disordered" evidence="1">
    <location>
        <begin position="544"/>
        <end position="581"/>
    </location>
</feature>
<evidence type="ECO:0000313" key="3">
    <source>
        <dbReference type="Proteomes" id="UP000664521"/>
    </source>
</evidence>
<accession>A0A8H3FZZ0</accession>
<gene>
    <name evidence="2" type="ORF">HETSPECPRED_008274</name>
</gene>
<feature type="region of interest" description="Disordered" evidence="1">
    <location>
        <begin position="1"/>
        <end position="81"/>
    </location>
</feature>
<reference evidence="2" key="1">
    <citation type="submission" date="2021-03" db="EMBL/GenBank/DDBJ databases">
        <authorList>
            <person name="Tagirdzhanova G."/>
        </authorList>
    </citation>
    <scope>NUCLEOTIDE SEQUENCE</scope>
</reference>
<evidence type="ECO:0000313" key="2">
    <source>
        <dbReference type="EMBL" id="CAF9932072.1"/>
    </source>
</evidence>
<name>A0A8H3FZZ0_9LECA</name>
<dbReference type="AlphaFoldDB" id="A0A8H3FZZ0"/>
<dbReference type="Proteomes" id="UP000664521">
    <property type="component" value="Unassembled WGS sequence"/>
</dbReference>